<dbReference type="PROSITE" id="PS51257">
    <property type="entry name" value="PROKAR_LIPOPROTEIN"/>
    <property type="match status" value="1"/>
</dbReference>
<evidence type="ECO:0000259" key="3">
    <source>
        <dbReference type="Pfam" id="PF03713"/>
    </source>
</evidence>
<keyword evidence="2" id="KW-0732">Signal</keyword>
<dbReference type="Proteomes" id="UP000182652">
    <property type="component" value="Unassembled WGS sequence"/>
</dbReference>
<proteinExistence type="predicted"/>
<feature type="signal peptide" evidence="2">
    <location>
        <begin position="1"/>
        <end position="20"/>
    </location>
</feature>
<sequence length="206" mass="21361">MKKTLITTAAGLGAALLLSACSTGSGGSGGDMAGMPGHSMPASSAPAPSTGDPAGDGHNAADTMFAAMMIPHHRQALEMSGIVLEKQGVPAEVTSLARRIQQAQGPEISTLTSWLSAWGEKQADHGGHSMEGMMSAEDLEQLKSAQGTEAARLFLTQMIKHHEGALTMARTESRDGKDAKAVELSRKIVTDQAAEIAEMKKLLAGL</sequence>
<protein>
    <submittedName>
        <fullName evidence="4">Uncharacterized conserved protein, DUF305 family</fullName>
    </submittedName>
</protein>
<evidence type="ECO:0000313" key="5">
    <source>
        <dbReference type="Proteomes" id="UP000182652"/>
    </source>
</evidence>
<dbReference type="PANTHER" id="PTHR36933">
    <property type="entry name" value="SLL0788 PROTEIN"/>
    <property type="match status" value="1"/>
</dbReference>
<accession>A0A1H4LEX8</accession>
<dbReference type="Gene3D" id="1.20.1260.10">
    <property type="match status" value="1"/>
</dbReference>
<dbReference type="PANTHER" id="PTHR36933:SF1">
    <property type="entry name" value="SLL0788 PROTEIN"/>
    <property type="match status" value="1"/>
</dbReference>
<name>A0A1H4LEX8_9MICC</name>
<dbReference type="AlphaFoldDB" id="A0A1H4LEX8"/>
<reference evidence="4 5" key="1">
    <citation type="submission" date="2016-10" db="EMBL/GenBank/DDBJ databases">
        <authorList>
            <person name="de Groot N.N."/>
        </authorList>
    </citation>
    <scope>NUCLEOTIDE SEQUENCE [LARGE SCALE GENOMIC DNA]</scope>
    <source>
        <strain evidence="4 5">DSM 10495</strain>
    </source>
</reference>
<keyword evidence="5" id="KW-1185">Reference proteome</keyword>
<evidence type="ECO:0000313" key="4">
    <source>
        <dbReference type="EMBL" id="SEB68832.1"/>
    </source>
</evidence>
<feature type="compositionally biased region" description="Low complexity" evidence="1">
    <location>
        <begin position="35"/>
        <end position="57"/>
    </location>
</feature>
<organism evidence="4 5">
    <name type="scientific">Arthrobacter woluwensis</name>
    <dbReference type="NCBI Taxonomy" id="156980"/>
    <lineage>
        <taxon>Bacteria</taxon>
        <taxon>Bacillati</taxon>
        <taxon>Actinomycetota</taxon>
        <taxon>Actinomycetes</taxon>
        <taxon>Micrococcales</taxon>
        <taxon>Micrococcaceae</taxon>
        <taxon>Arthrobacter</taxon>
    </lineage>
</organism>
<feature type="chain" id="PRO_5039266565" evidence="2">
    <location>
        <begin position="21"/>
        <end position="206"/>
    </location>
</feature>
<dbReference type="RefSeq" id="WP_066215885.1">
    <property type="nucleotide sequence ID" value="NZ_FNSN01000003.1"/>
</dbReference>
<gene>
    <name evidence="4" type="ORF">SAMN04489745_0970</name>
</gene>
<dbReference type="InterPro" id="IPR005183">
    <property type="entry name" value="DUF305_CopM-like"/>
</dbReference>
<dbReference type="EMBL" id="FNSN01000003">
    <property type="protein sequence ID" value="SEB68832.1"/>
    <property type="molecule type" value="Genomic_DNA"/>
</dbReference>
<evidence type="ECO:0000256" key="1">
    <source>
        <dbReference type="SAM" id="MobiDB-lite"/>
    </source>
</evidence>
<evidence type="ECO:0000256" key="2">
    <source>
        <dbReference type="SAM" id="SignalP"/>
    </source>
</evidence>
<dbReference type="Pfam" id="PF03713">
    <property type="entry name" value="DUF305"/>
    <property type="match status" value="1"/>
</dbReference>
<dbReference type="STRING" id="156980.SAMN04489745_0970"/>
<feature type="region of interest" description="Disordered" evidence="1">
    <location>
        <begin position="27"/>
        <end position="60"/>
    </location>
</feature>
<feature type="domain" description="DUF305" evidence="3">
    <location>
        <begin position="62"/>
        <end position="203"/>
    </location>
</feature>
<dbReference type="InterPro" id="IPR012347">
    <property type="entry name" value="Ferritin-like"/>
</dbReference>